<evidence type="ECO:0000256" key="1">
    <source>
        <dbReference type="ARBA" id="ARBA00023015"/>
    </source>
</evidence>
<dbReference type="InterPro" id="IPR036693">
    <property type="entry name" value="TF_LuxR_autoind-bd_dom_sf"/>
</dbReference>
<evidence type="ECO:0000256" key="2">
    <source>
        <dbReference type="ARBA" id="ARBA00023125"/>
    </source>
</evidence>
<dbReference type="SUPFAM" id="SSF46894">
    <property type="entry name" value="C-terminal effector domain of the bipartite response regulators"/>
    <property type="match status" value="1"/>
</dbReference>
<keyword evidence="6" id="KW-1185">Reference proteome</keyword>
<name>A0ABU9BXZ9_9BURK</name>
<dbReference type="PROSITE" id="PS50043">
    <property type="entry name" value="HTH_LUXR_2"/>
    <property type="match status" value="1"/>
</dbReference>
<evidence type="ECO:0000313" key="5">
    <source>
        <dbReference type="EMBL" id="MEK8034741.1"/>
    </source>
</evidence>
<organism evidence="5 6">
    <name type="scientific">Ideonella lacteola</name>
    <dbReference type="NCBI Taxonomy" id="2984193"/>
    <lineage>
        <taxon>Bacteria</taxon>
        <taxon>Pseudomonadati</taxon>
        <taxon>Pseudomonadota</taxon>
        <taxon>Betaproteobacteria</taxon>
        <taxon>Burkholderiales</taxon>
        <taxon>Sphaerotilaceae</taxon>
        <taxon>Ideonella</taxon>
    </lineage>
</organism>
<comment type="caution">
    <text evidence="5">The sequence shown here is derived from an EMBL/GenBank/DDBJ whole genome shotgun (WGS) entry which is preliminary data.</text>
</comment>
<reference evidence="5 6" key="1">
    <citation type="submission" date="2024-04" db="EMBL/GenBank/DDBJ databases">
        <title>Novel species of the genus Ideonella isolated from streams.</title>
        <authorList>
            <person name="Lu H."/>
        </authorList>
    </citation>
    <scope>NUCLEOTIDE SEQUENCE [LARGE SCALE GENOMIC DNA]</scope>
    <source>
        <strain evidence="5 6">DXS29W</strain>
    </source>
</reference>
<dbReference type="Proteomes" id="UP001371218">
    <property type="component" value="Unassembled WGS sequence"/>
</dbReference>
<feature type="domain" description="HTH luxR-type" evidence="4">
    <location>
        <begin position="169"/>
        <end position="234"/>
    </location>
</feature>
<dbReference type="PANTHER" id="PTHR44688:SF16">
    <property type="entry name" value="DNA-BINDING TRANSCRIPTIONAL ACTIVATOR DEVR_DOSR"/>
    <property type="match status" value="1"/>
</dbReference>
<dbReference type="SUPFAM" id="SSF75516">
    <property type="entry name" value="Pheromone-binding domain of LuxR-like quorum-sensing transcription factors"/>
    <property type="match status" value="1"/>
</dbReference>
<dbReference type="PANTHER" id="PTHR44688">
    <property type="entry name" value="DNA-BINDING TRANSCRIPTIONAL ACTIVATOR DEVR_DOSR"/>
    <property type="match status" value="1"/>
</dbReference>
<dbReference type="EMBL" id="JBBUTG010000034">
    <property type="protein sequence ID" value="MEK8034741.1"/>
    <property type="molecule type" value="Genomic_DNA"/>
</dbReference>
<accession>A0ABU9BXZ9</accession>
<gene>
    <name evidence="5" type="ORF">AACH06_28315</name>
</gene>
<proteinExistence type="predicted"/>
<keyword evidence="2" id="KW-0238">DNA-binding</keyword>
<dbReference type="PROSITE" id="PS00622">
    <property type="entry name" value="HTH_LUXR_1"/>
    <property type="match status" value="1"/>
</dbReference>
<dbReference type="Gene3D" id="1.10.10.10">
    <property type="entry name" value="Winged helix-like DNA-binding domain superfamily/Winged helix DNA-binding domain"/>
    <property type="match status" value="1"/>
</dbReference>
<dbReference type="InterPro" id="IPR036388">
    <property type="entry name" value="WH-like_DNA-bd_sf"/>
</dbReference>
<dbReference type="InterPro" id="IPR016032">
    <property type="entry name" value="Sig_transdc_resp-reg_C-effctor"/>
</dbReference>
<dbReference type="SMART" id="SM00421">
    <property type="entry name" value="HTH_LUXR"/>
    <property type="match status" value="1"/>
</dbReference>
<dbReference type="InterPro" id="IPR000792">
    <property type="entry name" value="Tscrpt_reg_LuxR_C"/>
</dbReference>
<sequence length="237" mass="26062">MKTWQEDLLTITEQGDCERAIFASIEVAARALGFDFCAYGYRSPLPVSNPRIALLNNYPVDWSERYSRAGYLEVDPTVQHGRRSQAPMVWSDAVFGDSPALWEEARAAGLRVGWAQSSLDGLGIGGMLTLCRSAEPLSSAELSANEQKMRWLVHVAHLALARVFRAKQPGKLMQGLTSRELEILKWTADGKSSQDIADILTVSKNTVDFHVRNAVSKLQAANKTAAVVRAAILGYLN</sequence>
<dbReference type="Gene3D" id="3.30.450.80">
    <property type="entry name" value="Transcription factor LuxR-like, autoinducer-binding domain"/>
    <property type="match status" value="1"/>
</dbReference>
<dbReference type="InterPro" id="IPR005143">
    <property type="entry name" value="TF_LuxR_autoind-bd_dom"/>
</dbReference>
<dbReference type="Pfam" id="PF00196">
    <property type="entry name" value="GerE"/>
    <property type="match status" value="1"/>
</dbReference>
<evidence type="ECO:0000259" key="4">
    <source>
        <dbReference type="PROSITE" id="PS50043"/>
    </source>
</evidence>
<protein>
    <submittedName>
        <fullName evidence="5">Autoinducer binding domain-containing protein</fullName>
    </submittedName>
</protein>
<dbReference type="RefSeq" id="WP_341429171.1">
    <property type="nucleotide sequence ID" value="NZ_JBBUTG010000034.1"/>
</dbReference>
<dbReference type="PRINTS" id="PR00038">
    <property type="entry name" value="HTHLUXR"/>
</dbReference>
<keyword evidence="3" id="KW-0804">Transcription</keyword>
<evidence type="ECO:0000313" key="6">
    <source>
        <dbReference type="Proteomes" id="UP001371218"/>
    </source>
</evidence>
<dbReference type="CDD" id="cd06170">
    <property type="entry name" value="LuxR_C_like"/>
    <property type="match status" value="1"/>
</dbReference>
<keyword evidence="1" id="KW-0805">Transcription regulation</keyword>
<evidence type="ECO:0000256" key="3">
    <source>
        <dbReference type="ARBA" id="ARBA00023163"/>
    </source>
</evidence>
<dbReference type="Pfam" id="PF03472">
    <property type="entry name" value="Autoind_bind"/>
    <property type="match status" value="1"/>
</dbReference>